<dbReference type="InterPro" id="IPR012340">
    <property type="entry name" value="NA-bd_OB-fold"/>
</dbReference>
<dbReference type="EMBL" id="JAUSTW010000001">
    <property type="protein sequence ID" value="MDQ0197140.1"/>
    <property type="molecule type" value="Genomic_DNA"/>
</dbReference>
<evidence type="ECO:0000256" key="5">
    <source>
        <dbReference type="ARBA" id="ARBA00022884"/>
    </source>
</evidence>
<evidence type="ECO:0000256" key="4">
    <source>
        <dbReference type="ARBA" id="ARBA00022842"/>
    </source>
</evidence>
<proteinExistence type="predicted"/>
<dbReference type="InterPro" id="IPR003029">
    <property type="entry name" value="S1_domain"/>
</dbReference>
<dbReference type="GO" id="GO:0016787">
    <property type="term" value="F:hydrolase activity"/>
    <property type="evidence" value="ECO:0007669"/>
    <property type="project" value="UniProtKB-KW"/>
</dbReference>
<reference evidence="7 8" key="1">
    <citation type="submission" date="2023-07" db="EMBL/GenBank/DDBJ databases">
        <title>Genomic Encyclopedia of Type Strains, Phase IV (KMG-IV): sequencing the most valuable type-strain genomes for metagenomic binning, comparative biology and taxonomic classification.</title>
        <authorList>
            <person name="Goeker M."/>
        </authorList>
    </citation>
    <scope>NUCLEOTIDE SEQUENCE [LARGE SCALE GENOMIC DNA]</scope>
    <source>
        <strain evidence="7 8">DSM 27594</strain>
    </source>
</reference>
<dbReference type="Proteomes" id="UP001224122">
    <property type="component" value="Unassembled WGS sequence"/>
</dbReference>
<name>A0ABT9XNM6_9BACI</name>
<organism evidence="7 8">
    <name type="scientific">Neobacillus ginsengisoli</name>
    <dbReference type="NCBI Taxonomy" id="904295"/>
    <lineage>
        <taxon>Bacteria</taxon>
        <taxon>Bacillati</taxon>
        <taxon>Bacillota</taxon>
        <taxon>Bacilli</taxon>
        <taxon>Bacillales</taxon>
        <taxon>Bacillaceae</taxon>
        <taxon>Neobacillus</taxon>
    </lineage>
</organism>
<dbReference type="SUPFAM" id="SSF50249">
    <property type="entry name" value="Nucleic acid-binding proteins"/>
    <property type="match status" value="1"/>
</dbReference>
<dbReference type="InterPro" id="IPR004659">
    <property type="entry name" value="RNase_E/G"/>
</dbReference>
<evidence type="ECO:0000313" key="8">
    <source>
        <dbReference type="Proteomes" id="UP001224122"/>
    </source>
</evidence>
<comment type="caution">
    <text evidence="7">The sequence shown here is derived from an EMBL/GenBank/DDBJ whole genome shotgun (WGS) entry which is preliminary data.</text>
</comment>
<feature type="domain" description="S1 motif" evidence="6">
    <location>
        <begin position="36"/>
        <end position="119"/>
    </location>
</feature>
<keyword evidence="3 7" id="KW-0378">Hydrolase</keyword>
<accession>A0ABT9XNM6</accession>
<keyword evidence="4" id="KW-0460">Magnesium</keyword>
<dbReference type="PANTHER" id="PTHR30001">
    <property type="entry name" value="RIBONUCLEASE"/>
    <property type="match status" value="1"/>
</dbReference>
<comment type="cofactor">
    <cofactor evidence="1">
        <name>Mg(2+)</name>
        <dbReference type="ChEBI" id="CHEBI:18420"/>
    </cofactor>
</comment>
<keyword evidence="5" id="KW-0694">RNA-binding</keyword>
<gene>
    <name evidence="7" type="ORF">J2S10_000245</name>
</gene>
<evidence type="ECO:0000256" key="1">
    <source>
        <dbReference type="ARBA" id="ARBA00001946"/>
    </source>
</evidence>
<dbReference type="Gene3D" id="2.40.50.140">
    <property type="entry name" value="Nucleic acid-binding proteins"/>
    <property type="match status" value="1"/>
</dbReference>
<dbReference type="PANTHER" id="PTHR30001:SF0">
    <property type="entry name" value="RIBONUCLEASE G"/>
    <property type="match status" value="1"/>
</dbReference>
<keyword evidence="8" id="KW-1185">Reference proteome</keyword>
<evidence type="ECO:0000313" key="7">
    <source>
        <dbReference type="EMBL" id="MDQ0197140.1"/>
    </source>
</evidence>
<dbReference type="RefSeq" id="WP_307403878.1">
    <property type="nucleotide sequence ID" value="NZ_JAUSTW010000001.1"/>
</dbReference>
<dbReference type="SMART" id="SM00316">
    <property type="entry name" value="S1"/>
    <property type="match status" value="1"/>
</dbReference>
<dbReference type="EC" id="3.1.26.-" evidence="7"/>
<evidence type="ECO:0000259" key="6">
    <source>
        <dbReference type="SMART" id="SM00316"/>
    </source>
</evidence>
<evidence type="ECO:0000256" key="3">
    <source>
        <dbReference type="ARBA" id="ARBA00022801"/>
    </source>
</evidence>
<dbReference type="InterPro" id="IPR019307">
    <property type="entry name" value="RNA-bd_AU-1/RNase_E/G"/>
</dbReference>
<keyword evidence="2" id="KW-0479">Metal-binding</keyword>
<dbReference type="Pfam" id="PF10150">
    <property type="entry name" value="RNase_E_G"/>
    <property type="match status" value="1"/>
</dbReference>
<dbReference type="CDD" id="cd04453">
    <property type="entry name" value="S1_RNase_E"/>
    <property type="match status" value="1"/>
</dbReference>
<dbReference type="Gene3D" id="3.40.1260.20">
    <property type="entry name" value="Ribonuclease E, catalytic domain"/>
    <property type="match status" value="1"/>
</dbReference>
<evidence type="ECO:0000256" key="2">
    <source>
        <dbReference type="ARBA" id="ARBA00022723"/>
    </source>
</evidence>
<sequence length="495" mass="56852">MESLIINYTSREKRFAYLRDHKVEKIHFDRPEHHSLVGNIYYGTVTKILPGMNAVFIDIGEEKNAYLHRDVLSTFVLSTEKIQEKEKKNITNFVHQGEKLLVQVDKDATGTKGPRLTGIIEVQGTHLIYMPNGRYVAVSKKIADENQKAALRSLGNRLREEEEGIIFRTSSLSCTDTEIHEELIELRKHCEAIRRKAASLKKPGLLIQKDTFLDTILEIIASMPTGEVIVDDRALKKWIEQSKVMNEEVSLTFYGGKENIFSANRVEHEIEKALKRIVWLDNGAYLIFDETEALTIIDVNTGKFSGKNDYQDTVLKTNKLAAKEIVRQLRLRDIGGIVLIDFIDMKREKDRLFILDTMETDLKMDDKRTKIIGFTRLGILQLTRKKTKVTLSEVLQEKCPVCHGTGKIMSAETIGFRLERELLEHRHSEYEAVLIETTEEVIETFAGPNQSHKETFEELLHLKIYFSVSPSAEPYYILKQFGNEREISQKAGESY</sequence>
<protein>
    <submittedName>
        <fullName evidence="7">Ribonuclease G</fullName>
        <ecNumber evidence="7">3.1.26.-</ecNumber>
    </submittedName>
</protein>
<dbReference type="NCBIfam" id="TIGR00757">
    <property type="entry name" value="RNaseEG"/>
    <property type="match status" value="1"/>
</dbReference>